<dbReference type="Proteomes" id="UP000663505">
    <property type="component" value="Chromosome"/>
</dbReference>
<organism evidence="2 3">
    <name type="scientific">Alicyclobacillus mengziensis</name>
    <dbReference type="NCBI Taxonomy" id="2931921"/>
    <lineage>
        <taxon>Bacteria</taxon>
        <taxon>Bacillati</taxon>
        <taxon>Bacillota</taxon>
        <taxon>Bacilli</taxon>
        <taxon>Bacillales</taxon>
        <taxon>Alicyclobacillaceae</taxon>
        <taxon>Alicyclobacillus</taxon>
    </lineage>
</organism>
<dbReference type="Gene3D" id="3.40.50.720">
    <property type="entry name" value="NAD(P)-binding Rossmann-like Domain"/>
    <property type="match status" value="1"/>
</dbReference>
<dbReference type="EMBL" id="CP071182">
    <property type="protein sequence ID" value="QSO46722.1"/>
    <property type="molecule type" value="Genomic_DNA"/>
</dbReference>
<accession>A0A9X7VYA7</accession>
<protein>
    <submittedName>
        <fullName evidence="2">NAD(P)-dependent oxidoreductase</fullName>
    </submittedName>
</protein>
<sequence>MKVLVTGATGYIGSRLLQTLQAAGHDVKVLVRNHSDLFEGVEQVVGNLAIPDSLDNVTQGVEVVFHLGGGMRPSDGDVTVVNVDGTMRLMQDAINHDVRRFIYLSAAVAYGDISTPPASEETVCNPLPGHAYAVSKLQAEQQLLSLTNHKTDLVIIRIPQVYNAGSPSINRFPQLASMVEGKNITHFVHREDVVRAILMLANADYAPGVYNVADDHPLTVRDAAAIINKAVGNVEISTPQQVTIPPMLRRVMEATLVLDTNKMKRIGFPLKYPSLEQGIYHET</sequence>
<dbReference type="InterPro" id="IPR051783">
    <property type="entry name" value="NAD(P)-dependent_oxidoreduct"/>
</dbReference>
<name>A0A9X7VYA7_9BACL</name>
<keyword evidence="3" id="KW-1185">Reference proteome</keyword>
<dbReference type="SUPFAM" id="SSF51735">
    <property type="entry name" value="NAD(P)-binding Rossmann-fold domains"/>
    <property type="match status" value="1"/>
</dbReference>
<dbReference type="KEGG" id="afx:JZ786_20125"/>
<dbReference type="AlphaFoldDB" id="A0A9X7VYA7"/>
<dbReference type="PANTHER" id="PTHR48079">
    <property type="entry name" value="PROTEIN YEEZ"/>
    <property type="match status" value="1"/>
</dbReference>
<dbReference type="InterPro" id="IPR036291">
    <property type="entry name" value="NAD(P)-bd_dom_sf"/>
</dbReference>
<dbReference type="GO" id="GO:0005737">
    <property type="term" value="C:cytoplasm"/>
    <property type="evidence" value="ECO:0007669"/>
    <property type="project" value="TreeGrafter"/>
</dbReference>
<dbReference type="InterPro" id="IPR001509">
    <property type="entry name" value="Epimerase_deHydtase"/>
</dbReference>
<dbReference type="PANTHER" id="PTHR48079:SF6">
    <property type="entry name" value="NAD(P)-BINDING DOMAIN-CONTAINING PROTEIN-RELATED"/>
    <property type="match status" value="1"/>
</dbReference>
<feature type="domain" description="NAD-dependent epimerase/dehydratase" evidence="1">
    <location>
        <begin position="3"/>
        <end position="213"/>
    </location>
</feature>
<dbReference type="Pfam" id="PF01370">
    <property type="entry name" value="Epimerase"/>
    <property type="match status" value="1"/>
</dbReference>
<dbReference type="GO" id="GO:0004029">
    <property type="term" value="F:aldehyde dehydrogenase (NAD+) activity"/>
    <property type="evidence" value="ECO:0007669"/>
    <property type="project" value="TreeGrafter"/>
</dbReference>
<dbReference type="RefSeq" id="WP_206656086.1">
    <property type="nucleotide sequence ID" value="NZ_CP071182.1"/>
</dbReference>
<gene>
    <name evidence="2" type="ORF">JZ786_20125</name>
</gene>
<reference evidence="2 3" key="1">
    <citation type="submission" date="2021-02" db="EMBL/GenBank/DDBJ databases">
        <title>Alicyclobacillus curvatus sp. nov. and Alicyclobacillus mengziensis sp. nov., two acidophilic bacteria isolated from acid mine drainage.</title>
        <authorList>
            <person name="Huang Y."/>
        </authorList>
    </citation>
    <scope>NUCLEOTIDE SEQUENCE [LARGE SCALE GENOMIC DNA]</scope>
    <source>
        <strain evidence="2 3">S30H14</strain>
    </source>
</reference>
<evidence type="ECO:0000313" key="3">
    <source>
        <dbReference type="Proteomes" id="UP000663505"/>
    </source>
</evidence>
<proteinExistence type="predicted"/>
<evidence type="ECO:0000259" key="1">
    <source>
        <dbReference type="Pfam" id="PF01370"/>
    </source>
</evidence>
<evidence type="ECO:0000313" key="2">
    <source>
        <dbReference type="EMBL" id="QSO46722.1"/>
    </source>
</evidence>